<evidence type="ECO:0000256" key="1">
    <source>
        <dbReference type="ARBA" id="ARBA00022490"/>
    </source>
</evidence>
<feature type="region of interest" description="Domain III" evidence="6">
    <location>
        <begin position="155"/>
        <end position="212"/>
    </location>
</feature>
<dbReference type="Proteomes" id="UP000287609">
    <property type="component" value="Unassembled WGS sequence"/>
</dbReference>
<dbReference type="GO" id="GO:0048476">
    <property type="term" value="C:Holliday junction resolvase complex"/>
    <property type="evidence" value="ECO:0007669"/>
    <property type="project" value="UniProtKB-UniRule"/>
</dbReference>
<comment type="caution">
    <text evidence="8">The sequence shown here is derived from an EMBL/GenBank/DDBJ whole genome shotgun (WGS) entry which is preliminary data.</text>
</comment>
<dbReference type="GO" id="GO:0000400">
    <property type="term" value="F:four-way junction DNA binding"/>
    <property type="evidence" value="ECO:0007669"/>
    <property type="project" value="UniProtKB-UniRule"/>
</dbReference>
<keyword evidence="4 6" id="KW-0233">DNA recombination</keyword>
<dbReference type="InterPro" id="IPR012340">
    <property type="entry name" value="NA-bd_OB-fold"/>
</dbReference>
<evidence type="ECO:0000256" key="3">
    <source>
        <dbReference type="ARBA" id="ARBA00023125"/>
    </source>
</evidence>
<dbReference type="InterPro" id="IPR011114">
    <property type="entry name" value="RuvA_C"/>
</dbReference>
<keyword evidence="8" id="KW-0067">ATP-binding</keyword>
<feature type="domain" description="Helix-hairpin-helix DNA-binding motif class 1" evidence="7">
    <location>
        <begin position="107"/>
        <end position="126"/>
    </location>
</feature>
<comment type="caution">
    <text evidence="6">Lacks conserved residue(s) required for the propagation of feature annotation.</text>
</comment>
<organism evidence="8 9">
    <name type="scientific">Bifidobacterium dolichotidis</name>
    <dbReference type="NCBI Taxonomy" id="2306976"/>
    <lineage>
        <taxon>Bacteria</taxon>
        <taxon>Bacillati</taxon>
        <taxon>Actinomycetota</taxon>
        <taxon>Actinomycetes</taxon>
        <taxon>Bifidobacteriales</taxon>
        <taxon>Bifidobacteriaceae</taxon>
        <taxon>Bifidobacterium</taxon>
    </lineage>
</organism>
<keyword evidence="9" id="KW-1185">Reference proteome</keyword>
<proteinExistence type="inferred from homology"/>
<dbReference type="AlphaFoldDB" id="A0A430FT46"/>
<dbReference type="EMBL" id="QXGM01000001">
    <property type="protein sequence ID" value="RSX56046.1"/>
    <property type="molecule type" value="Genomic_DNA"/>
</dbReference>
<dbReference type="InterPro" id="IPR010994">
    <property type="entry name" value="RuvA_2-like"/>
</dbReference>
<evidence type="ECO:0000256" key="6">
    <source>
        <dbReference type="HAMAP-Rule" id="MF_00031"/>
    </source>
</evidence>
<comment type="similarity">
    <text evidence="6">Belongs to the RuvA family.</text>
</comment>
<dbReference type="SUPFAM" id="SSF50249">
    <property type="entry name" value="Nucleic acid-binding proteins"/>
    <property type="match status" value="1"/>
</dbReference>
<dbReference type="InterPro" id="IPR003583">
    <property type="entry name" value="Hlx-hairpin-Hlx_DNA-bd_motif"/>
</dbReference>
<keyword evidence="2 6" id="KW-0227">DNA damage</keyword>
<evidence type="ECO:0000313" key="8">
    <source>
        <dbReference type="EMBL" id="RSX56046.1"/>
    </source>
</evidence>
<dbReference type="GO" id="GO:0005524">
    <property type="term" value="F:ATP binding"/>
    <property type="evidence" value="ECO:0007669"/>
    <property type="project" value="InterPro"/>
</dbReference>
<accession>A0A430FT46</accession>
<dbReference type="GO" id="GO:0006310">
    <property type="term" value="P:DNA recombination"/>
    <property type="evidence" value="ECO:0007669"/>
    <property type="project" value="UniProtKB-UniRule"/>
</dbReference>
<dbReference type="GO" id="GO:0006281">
    <property type="term" value="P:DNA repair"/>
    <property type="evidence" value="ECO:0007669"/>
    <property type="project" value="UniProtKB-UniRule"/>
</dbReference>
<dbReference type="GO" id="GO:0005737">
    <property type="term" value="C:cytoplasm"/>
    <property type="evidence" value="ECO:0007669"/>
    <property type="project" value="UniProtKB-SubCell"/>
</dbReference>
<comment type="subcellular location">
    <subcellularLocation>
        <location evidence="6">Cytoplasm</location>
    </subcellularLocation>
</comment>
<dbReference type="InterPro" id="IPR013849">
    <property type="entry name" value="DNA_helicase_Holl-junc_RuvA_I"/>
</dbReference>
<reference evidence="8 9" key="1">
    <citation type="submission" date="2018-09" db="EMBL/GenBank/DDBJ databases">
        <title>Characterization of the phylogenetic diversity of five novel species belonging to the genus Bifidobacterium.</title>
        <authorList>
            <person name="Lugli G.A."/>
            <person name="Duranti S."/>
            <person name="Milani C."/>
        </authorList>
    </citation>
    <scope>NUCLEOTIDE SEQUENCE [LARGE SCALE GENOMIC DNA]</scope>
    <source>
        <strain evidence="8 9">2036B</strain>
    </source>
</reference>
<protein>
    <recommendedName>
        <fullName evidence="6">Holliday junction branch migration complex subunit RuvA</fullName>
    </recommendedName>
</protein>
<dbReference type="SMART" id="SM00278">
    <property type="entry name" value="HhH1"/>
    <property type="match status" value="2"/>
</dbReference>
<evidence type="ECO:0000256" key="4">
    <source>
        <dbReference type="ARBA" id="ARBA00023172"/>
    </source>
</evidence>
<dbReference type="CDD" id="cd14332">
    <property type="entry name" value="UBA_RuvA_C"/>
    <property type="match status" value="1"/>
</dbReference>
<dbReference type="OrthoDB" id="5293449at2"/>
<comment type="domain">
    <text evidence="6">Has three domains with a flexible linker between the domains II and III and assumes an 'L' shape. Domain III is highly mobile and contacts RuvB.</text>
</comment>
<dbReference type="RefSeq" id="WP_125963405.1">
    <property type="nucleotide sequence ID" value="NZ_QXGM01000001.1"/>
</dbReference>
<keyword evidence="8" id="KW-0347">Helicase</keyword>
<name>A0A430FT46_9BIFI</name>
<dbReference type="SUPFAM" id="SSF47781">
    <property type="entry name" value="RuvA domain 2-like"/>
    <property type="match status" value="1"/>
</dbReference>
<keyword evidence="5 6" id="KW-0234">DNA repair</keyword>
<dbReference type="Gene3D" id="2.40.50.140">
    <property type="entry name" value="Nucleic acid-binding proteins"/>
    <property type="match status" value="1"/>
</dbReference>
<dbReference type="InterPro" id="IPR000085">
    <property type="entry name" value="RuvA"/>
</dbReference>
<dbReference type="NCBIfam" id="TIGR00084">
    <property type="entry name" value="ruvA"/>
    <property type="match status" value="1"/>
</dbReference>
<dbReference type="HAMAP" id="MF_00031">
    <property type="entry name" value="DNA_HJ_migration_RuvA"/>
    <property type="match status" value="1"/>
</dbReference>
<evidence type="ECO:0000256" key="5">
    <source>
        <dbReference type="ARBA" id="ARBA00023204"/>
    </source>
</evidence>
<evidence type="ECO:0000256" key="2">
    <source>
        <dbReference type="ARBA" id="ARBA00022763"/>
    </source>
</evidence>
<evidence type="ECO:0000259" key="7">
    <source>
        <dbReference type="SMART" id="SM00278"/>
    </source>
</evidence>
<feature type="domain" description="Helix-hairpin-helix DNA-binding motif class 1" evidence="7">
    <location>
        <begin position="72"/>
        <end position="91"/>
    </location>
</feature>
<keyword evidence="3 6" id="KW-0238">DNA-binding</keyword>
<keyword evidence="8" id="KW-0547">Nucleotide-binding</keyword>
<dbReference type="Gene3D" id="1.10.150.20">
    <property type="entry name" value="5' to 3' exonuclease, C-terminal subdomain"/>
    <property type="match status" value="1"/>
</dbReference>
<comment type="function">
    <text evidence="6">The RuvA-RuvB-RuvC complex processes Holliday junction (HJ) DNA during genetic recombination and DNA repair, while the RuvA-RuvB complex plays an important role in the rescue of blocked DNA replication forks via replication fork reversal (RFR). RuvA specifically binds to HJ cruciform DNA, conferring on it an open structure. The RuvB hexamer acts as an ATP-dependent pump, pulling dsDNA into and through the RuvAB complex. HJ branch migration allows RuvC to scan DNA until it finds its consensus sequence, where it cleaves and resolves the cruciform DNA.</text>
</comment>
<keyword evidence="1 6" id="KW-0963">Cytoplasm</keyword>
<dbReference type="InterPro" id="IPR036267">
    <property type="entry name" value="RuvA_C_sf"/>
</dbReference>
<dbReference type="GO" id="GO:0009378">
    <property type="term" value="F:four-way junction helicase activity"/>
    <property type="evidence" value="ECO:0007669"/>
    <property type="project" value="InterPro"/>
</dbReference>
<dbReference type="SUPFAM" id="SSF46929">
    <property type="entry name" value="DNA helicase RuvA subunit, C-terminal domain"/>
    <property type="match status" value="1"/>
</dbReference>
<dbReference type="GO" id="GO:0009379">
    <property type="term" value="C:Holliday junction helicase complex"/>
    <property type="evidence" value="ECO:0007669"/>
    <property type="project" value="InterPro"/>
</dbReference>
<keyword evidence="8" id="KW-0378">Hydrolase</keyword>
<evidence type="ECO:0000313" key="9">
    <source>
        <dbReference type="Proteomes" id="UP000287609"/>
    </source>
</evidence>
<gene>
    <name evidence="6" type="primary">ruvA</name>
    <name evidence="8" type="ORF">D2E26_0609</name>
</gene>
<comment type="subunit">
    <text evidence="6">Homotetramer. Forms an RuvA(8)-RuvB(12)-Holliday junction (HJ) complex. HJ DNA is sandwiched between 2 RuvA tetramers; dsDNA enters through RuvA and exits via RuvB. An RuvB hexamer assembles on each DNA strand where it exits the tetramer. Each RuvB hexamer is contacted by two RuvA subunits (via domain III) on 2 adjacent RuvB subunits; this complex drives branch migration. In the full resolvosome a probable DNA-RuvA(4)-RuvB(12)-RuvC(2) complex forms which resolves the HJ.</text>
</comment>
<sequence length="212" mass="22439">MIGLLSGEVKAVDINAAVIDVHGIGFEVHMPSADLATMHIGMPATVYTYMSVSQDAITLFGFLESSSKQMFLQLLKVSGIGPKVALSLLSTLNASKLAHAISDADVNALVKAPGLGKKTAQKVILELKGSINLDAIDGNESGSSSAEATRNEPVDHARMDVIEGLMSLGWRQQDVQLAVDTVIQERSLETPLAQDLVPEVLRAALNALDQGH</sequence>
<dbReference type="Pfam" id="PF07499">
    <property type="entry name" value="RuvA_C"/>
    <property type="match status" value="1"/>
</dbReference>
<dbReference type="Pfam" id="PF01330">
    <property type="entry name" value="RuvA_N"/>
    <property type="match status" value="1"/>
</dbReference>
<dbReference type="Gene3D" id="1.10.8.10">
    <property type="entry name" value="DNA helicase RuvA subunit, C-terminal domain"/>
    <property type="match status" value="1"/>
</dbReference>
<dbReference type="Pfam" id="PF14520">
    <property type="entry name" value="HHH_5"/>
    <property type="match status" value="1"/>
</dbReference>